<evidence type="ECO:0000313" key="2">
    <source>
        <dbReference type="EMBL" id="GID58132.1"/>
    </source>
</evidence>
<evidence type="ECO:0000313" key="3">
    <source>
        <dbReference type="Proteomes" id="UP000612282"/>
    </source>
</evidence>
<organism evidence="2 3">
    <name type="scientific">Actinoplanes couchii</name>
    <dbReference type="NCBI Taxonomy" id="403638"/>
    <lineage>
        <taxon>Bacteria</taxon>
        <taxon>Bacillati</taxon>
        <taxon>Actinomycetota</taxon>
        <taxon>Actinomycetes</taxon>
        <taxon>Micromonosporales</taxon>
        <taxon>Micromonosporaceae</taxon>
        <taxon>Actinoplanes</taxon>
    </lineage>
</organism>
<comment type="caution">
    <text evidence="2">The sequence shown here is derived from an EMBL/GenBank/DDBJ whole genome shotgun (WGS) entry which is preliminary data.</text>
</comment>
<gene>
    <name evidence="2" type="ORF">Aco03nite_065360</name>
</gene>
<protein>
    <recommendedName>
        <fullName evidence="4">Secreted protein</fullName>
    </recommendedName>
</protein>
<dbReference type="EMBL" id="BOMG01000082">
    <property type="protein sequence ID" value="GID58132.1"/>
    <property type="molecule type" value="Genomic_DNA"/>
</dbReference>
<proteinExistence type="predicted"/>
<dbReference type="RefSeq" id="WP_203801740.1">
    <property type="nucleotide sequence ID" value="NZ_BAAAQE010000006.1"/>
</dbReference>
<dbReference type="PROSITE" id="PS51257">
    <property type="entry name" value="PROKAR_LIPOPROTEIN"/>
    <property type="match status" value="1"/>
</dbReference>
<keyword evidence="3" id="KW-1185">Reference proteome</keyword>
<evidence type="ECO:0000256" key="1">
    <source>
        <dbReference type="SAM" id="SignalP"/>
    </source>
</evidence>
<feature type="signal peptide" evidence="1">
    <location>
        <begin position="1"/>
        <end position="24"/>
    </location>
</feature>
<reference evidence="2 3" key="1">
    <citation type="submission" date="2021-01" db="EMBL/GenBank/DDBJ databases">
        <title>Whole genome shotgun sequence of Actinoplanes couchii NBRC 106145.</title>
        <authorList>
            <person name="Komaki H."/>
            <person name="Tamura T."/>
        </authorList>
    </citation>
    <scope>NUCLEOTIDE SEQUENCE [LARGE SCALE GENOMIC DNA]</scope>
    <source>
        <strain evidence="2 3">NBRC 106145</strain>
    </source>
</reference>
<dbReference type="Proteomes" id="UP000612282">
    <property type="component" value="Unassembled WGS sequence"/>
</dbReference>
<evidence type="ECO:0008006" key="4">
    <source>
        <dbReference type="Google" id="ProtNLM"/>
    </source>
</evidence>
<accession>A0ABQ3XHZ7</accession>
<feature type="chain" id="PRO_5046928514" description="Secreted protein" evidence="1">
    <location>
        <begin position="25"/>
        <end position="290"/>
    </location>
</feature>
<name>A0ABQ3XHZ7_9ACTN</name>
<sequence length="290" mass="31724">MDWPIWRVGAMLTAAMLLTAGCDAGTESASGSEPAVQPTTVVDVRTLTLPLDPYRPDRKQERQLEYGRMLLALKCLRQYGFDVSAPPIAKPFALAVNERRYGVTSEAEVAVYGYRPPFEDGERPEEPEMSKAALSVLTGKDVQIADVPEGGCRGQANRELSDGLDPDAVDWDLAQMLSAKSLKQSEADSRVQAVFGKWSECMKRSGYSYKNPDAVDDDPVMNSGSLTEQEIKTAVADVKCKKEVDLIDTWVAVDVAYQNQFLEKNEEGLAALKAQLDTRLRVAAAVVSGK</sequence>
<keyword evidence="1" id="KW-0732">Signal</keyword>